<evidence type="ECO:0000256" key="6">
    <source>
        <dbReference type="ARBA" id="ARBA00023052"/>
    </source>
</evidence>
<keyword evidence="6" id="KW-0786">Thiamine pyrophosphate</keyword>
<dbReference type="Proteomes" id="UP000887572">
    <property type="component" value="Unplaced"/>
</dbReference>
<dbReference type="PROSITE" id="PS00187">
    <property type="entry name" value="TPP_ENZYMES"/>
    <property type="match status" value="1"/>
</dbReference>
<dbReference type="PANTHER" id="PTHR18968">
    <property type="entry name" value="THIAMINE PYROPHOSPHATE ENZYMES"/>
    <property type="match status" value="1"/>
</dbReference>
<protein>
    <recommendedName>
        <fullName evidence="4">2-hydroxyacyl-CoA lyase 2</fullName>
    </recommendedName>
    <alternativeName>
        <fullName evidence="7">IlvB-like protein</fullName>
    </alternativeName>
</protein>
<dbReference type="GO" id="GO:0009099">
    <property type="term" value="P:L-valine biosynthetic process"/>
    <property type="evidence" value="ECO:0007669"/>
    <property type="project" value="TreeGrafter"/>
</dbReference>
<evidence type="ECO:0000256" key="3">
    <source>
        <dbReference type="ARBA" id="ARBA00007812"/>
    </source>
</evidence>
<comment type="catalytic activity">
    <reaction evidence="8">
        <text>(2R)-hydroxyhexadecanoyl-CoA = pentadecanal + formyl-CoA</text>
        <dbReference type="Rhea" id="RHEA:55212"/>
        <dbReference type="ChEBI" id="CHEBI:17302"/>
        <dbReference type="ChEBI" id="CHEBI:57376"/>
        <dbReference type="ChEBI" id="CHEBI:138654"/>
    </reaction>
    <physiologicalReaction direction="left-to-right" evidence="8">
        <dbReference type="Rhea" id="RHEA:55213"/>
    </physiologicalReaction>
</comment>
<evidence type="ECO:0000256" key="8">
    <source>
        <dbReference type="ARBA" id="ARBA00048767"/>
    </source>
</evidence>
<dbReference type="GO" id="GO:0005948">
    <property type="term" value="C:acetolactate synthase complex"/>
    <property type="evidence" value="ECO:0007669"/>
    <property type="project" value="TreeGrafter"/>
</dbReference>
<evidence type="ECO:0000313" key="11">
    <source>
        <dbReference type="WBParaSite" id="Gr19_v10_g16209.t1"/>
    </source>
</evidence>
<keyword evidence="5" id="KW-0479">Metal-binding</keyword>
<dbReference type="InterPro" id="IPR011766">
    <property type="entry name" value="TPP_enzyme_TPP-bd"/>
</dbReference>
<evidence type="ECO:0000256" key="5">
    <source>
        <dbReference type="ARBA" id="ARBA00022723"/>
    </source>
</evidence>
<evidence type="ECO:0000256" key="2">
    <source>
        <dbReference type="ARBA" id="ARBA00001964"/>
    </source>
</evidence>
<evidence type="ECO:0000256" key="1">
    <source>
        <dbReference type="ARBA" id="ARBA00001946"/>
    </source>
</evidence>
<evidence type="ECO:0000313" key="10">
    <source>
        <dbReference type="Proteomes" id="UP000887572"/>
    </source>
</evidence>
<dbReference type="WBParaSite" id="Gr19_v10_g16209.t1">
    <property type="protein sequence ID" value="Gr19_v10_g16209.t1"/>
    <property type="gene ID" value="Gr19_v10_g16209"/>
</dbReference>
<comment type="similarity">
    <text evidence="3">Belongs to the TPP enzyme family.</text>
</comment>
<accession>A0A914HCY3</accession>
<reference evidence="11" key="1">
    <citation type="submission" date="2022-11" db="UniProtKB">
        <authorList>
            <consortium name="WormBaseParasite"/>
        </authorList>
    </citation>
    <scope>IDENTIFICATION</scope>
</reference>
<dbReference type="Gene3D" id="3.40.50.970">
    <property type="match status" value="1"/>
</dbReference>
<dbReference type="GO" id="GO:0000287">
    <property type="term" value="F:magnesium ion binding"/>
    <property type="evidence" value="ECO:0007669"/>
    <property type="project" value="InterPro"/>
</dbReference>
<dbReference type="GO" id="GO:0003984">
    <property type="term" value="F:acetolactate synthase activity"/>
    <property type="evidence" value="ECO:0007669"/>
    <property type="project" value="TreeGrafter"/>
</dbReference>
<dbReference type="SUPFAM" id="SSF52518">
    <property type="entry name" value="Thiamin diphosphate-binding fold (THDP-binding)"/>
    <property type="match status" value="1"/>
</dbReference>
<dbReference type="GO" id="GO:0050660">
    <property type="term" value="F:flavin adenine dinucleotide binding"/>
    <property type="evidence" value="ECO:0007669"/>
    <property type="project" value="TreeGrafter"/>
</dbReference>
<proteinExistence type="inferred from homology"/>
<dbReference type="PANTHER" id="PTHR18968:SF166">
    <property type="entry name" value="2-HYDROXYACYL-COA LYASE 2"/>
    <property type="match status" value="1"/>
</dbReference>
<name>A0A914HCY3_GLORO</name>
<dbReference type="Pfam" id="PF02775">
    <property type="entry name" value="TPP_enzyme_C"/>
    <property type="match status" value="1"/>
</dbReference>
<comment type="cofactor">
    <cofactor evidence="2">
        <name>thiamine diphosphate</name>
        <dbReference type="ChEBI" id="CHEBI:58937"/>
    </cofactor>
</comment>
<keyword evidence="10" id="KW-1185">Reference proteome</keyword>
<dbReference type="AlphaFoldDB" id="A0A914HCY3"/>
<evidence type="ECO:0000256" key="7">
    <source>
        <dbReference type="ARBA" id="ARBA00030510"/>
    </source>
</evidence>
<comment type="cofactor">
    <cofactor evidence="1">
        <name>Mg(2+)</name>
        <dbReference type="ChEBI" id="CHEBI:18420"/>
    </cofactor>
</comment>
<feature type="domain" description="Thiamine pyrophosphate enzyme TPP-binding" evidence="9">
    <location>
        <begin position="3"/>
        <end position="122"/>
    </location>
</feature>
<dbReference type="InterPro" id="IPR000399">
    <property type="entry name" value="TPP-bd_CS"/>
</dbReference>
<evidence type="ECO:0000256" key="4">
    <source>
        <dbReference type="ARBA" id="ARBA00018936"/>
    </source>
</evidence>
<dbReference type="GO" id="GO:0009097">
    <property type="term" value="P:isoleucine biosynthetic process"/>
    <property type="evidence" value="ECO:0007669"/>
    <property type="project" value="TreeGrafter"/>
</dbReference>
<sequence length="172" mass="18512">MAWLDPGAFGTLGVGAGFALGAKAVHPDSPVLILYGDGACGFSLMDFDSFVRHRLPVVALIGNDACWAQIARDQVPWFNSSVGCELSYTSYDEVGRGLGARGVQFKEPTEDSEVRHQLGLALAKCLEGQSTVINALIGRTNFREGSISVGGGRRFRARRPKQQLVESKGIDR</sequence>
<dbReference type="GO" id="GO:0030976">
    <property type="term" value="F:thiamine pyrophosphate binding"/>
    <property type="evidence" value="ECO:0007669"/>
    <property type="project" value="InterPro"/>
</dbReference>
<organism evidence="10 11">
    <name type="scientific">Globodera rostochiensis</name>
    <name type="common">Golden nematode worm</name>
    <name type="synonym">Heterodera rostochiensis</name>
    <dbReference type="NCBI Taxonomy" id="31243"/>
    <lineage>
        <taxon>Eukaryota</taxon>
        <taxon>Metazoa</taxon>
        <taxon>Ecdysozoa</taxon>
        <taxon>Nematoda</taxon>
        <taxon>Chromadorea</taxon>
        <taxon>Rhabditida</taxon>
        <taxon>Tylenchina</taxon>
        <taxon>Tylenchomorpha</taxon>
        <taxon>Tylenchoidea</taxon>
        <taxon>Heteroderidae</taxon>
        <taxon>Heteroderinae</taxon>
        <taxon>Globodera</taxon>
    </lineage>
</organism>
<dbReference type="InterPro" id="IPR029061">
    <property type="entry name" value="THDP-binding"/>
</dbReference>
<dbReference type="InterPro" id="IPR045229">
    <property type="entry name" value="TPP_enz"/>
</dbReference>
<evidence type="ECO:0000259" key="9">
    <source>
        <dbReference type="Pfam" id="PF02775"/>
    </source>
</evidence>